<name>A0AAE9PRN0_9CAUD</name>
<protein>
    <submittedName>
        <fullName evidence="1">Uncharacterized protein</fullName>
    </submittedName>
</protein>
<keyword evidence="2" id="KW-1185">Reference proteome</keyword>
<reference evidence="1 2" key="1">
    <citation type="submission" date="2022-10" db="EMBL/GenBank/DDBJ databases">
        <authorList>
            <person name="Cortes-Martin A."/>
            <person name="Buttimer C.T.H."/>
            <person name="Hill C."/>
        </authorList>
    </citation>
    <scope>NUCLEOTIDE SEQUENCE [LARGE SCALE GENOMIC DNA]</scope>
</reference>
<evidence type="ECO:0000313" key="1">
    <source>
        <dbReference type="EMBL" id="UZZ64224.1"/>
    </source>
</evidence>
<sequence length="128" mass="14481">MSLSKNRKEFNEFIDSLAGKPYINAIVSKYPLAHLTFVPEKRLYQLEEDEVFCCTCGCGEVKPILVPYPTLSRVSGTDGLEEAVIHGFWVSPCKQKSSFDEEGVIEYYDIEVFNDKTGEIVNVGINYE</sequence>
<proteinExistence type="predicted"/>
<accession>A0AAE9PRN0</accession>
<gene>
    <name evidence="1" type="ORF">A54_260</name>
</gene>
<dbReference type="EMBL" id="OP744025">
    <property type="protein sequence ID" value="UZZ64224.1"/>
    <property type="molecule type" value="Genomic_DNA"/>
</dbReference>
<dbReference type="Proteomes" id="UP001236076">
    <property type="component" value="Segment"/>
</dbReference>
<organism evidence="1 2">
    <name type="scientific">Escherichia phage A5-4</name>
    <dbReference type="NCBI Taxonomy" id="2996162"/>
    <lineage>
        <taxon>Viruses</taxon>
        <taxon>Duplodnaviria</taxon>
        <taxon>Heunggongvirae</taxon>
        <taxon>Uroviricota</taxon>
        <taxon>Caudoviricetes</taxon>
        <taxon>Vequintavirinae</taxon>
    </lineage>
</organism>
<evidence type="ECO:0000313" key="2">
    <source>
        <dbReference type="Proteomes" id="UP001236076"/>
    </source>
</evidence>